<organism evidence="4 5">
    <name type="scientific">Brassica napus</name>
    <name type="common">Rape</name>
    <dbReference type="NCBI Taxonomy" id="3708"/>
    <lineage>
        <taxon>Eukaryota</taxon>
        <taxon>Viridiplantae</taxon>
        <taxon>Streptophyta</taxon>
        <taxon>Embryophyta</taxon>
        <taxon>Tracheophyta</taxon>
        <taxon>Spermatophyta</taxon>
        <taxon>Magnoliopsida</taxon>
        <taxon>eudicotyledons</taxon>
        <taxon>Gunneridae</taxon>
        <taxon>Pentapetalae</taxon>
        <taxon>rosids</taxon>
        <taxon>malvids</taxon>
        <taxon>Brassicales</taxon>
        <taxon>Brassicaceae</taxon>
        <taxon>Brassiceae</taxon>
        <taxon>Brassica</taxon>
    </lineage>
</organism>
<dbReference type="Gene3D" id="3.80.10.10">
    <property type="entry name" value="Ribonuclease Inhibitor"/>
    <property type="match status" value="3"/>
</dbReference>
<keyword evidence="3" id="KW-0675">Receptor</keyword>
<reference evidence="4 5" key="1">
    <citation type="submission" date="2021-05" db="EMBL/GenBank/DDBJ databases">
        <title>Genome Assembly of Synthetic Allotetraploid Brassica napus Reveals Homoeologous Exchanges between Subgenomes.</title>
        <authorList>
            <person name="Davis J.T."/>
        </authorList>
    </citation>
    <scope>NUCLEOTIDE SEQUENCE [LARGE SCALE GENOMIC DNA]</scope>
    <source>
        <strain evidence="5">cv. Da-Ae</strain>
        <tissue evidence="4">Seedling</tissue>
    </source>
</reference>
<dbReference type="EMBL" id="JAGKQM010001083">
    <property type="protein sequence ID" value="KAH0852435.1"/>
    <property type="molecule type" value="Genomic_DNA"/>
</dbReference>
<sequence length="452" mass="49914">MDGVIPATLANISNLQKFAITNNNLTGSIPSGLGNYAICDFCHSFGDLEFLGALTNCTNSKLGGQLPASITNLSINLLVLGLENNFIAGSIPRDIGNLVSLQTLLLKENQLTGLLPASIGKLLQLEDCDLGSNNTHFYRKPYSIRPLSLLNNSFEGTIPQSLGNCSSLRYLWVGPNKLFGTIPQEIMQIKSLIYLDMSDNSLTGSLPKDVGRLENLVDLWIGNNKLSGQLPHSLGSCLSMETLLLHGNYFYGAIPDIRGVLKNVDLSNNNLSGSIPGYFANFSSLEYLNLSINNFEEVCQQKENFRVLIYTIHGIKTVLICKESCDRGQRRRIFSFAAGRSFKYGVGGEPSIHGDEYSFGILLLEMISGKRPTDELFGGNFTLHSYIKSALPERVLDVADKSIFTMCLTMVLEVGLRCCEESPANRLETSEARKKLISIRERFFKARRTARR</sequence>
<evidence type="ECO:0000256" key="2">
    <source>
        <dbReference type="ARBA" id="ARBA00022729"/>
    </source>
</evidence>
<dbReference type="Gene3D" id="1.10.510.10">
    <property type="entry name" value="Transferase(Phosphotransferase) domain 1"/>
    <property type="match status" value="1"/>
</dbReference>
<comment type="subcellular location">
    <subcellularLocation>
        <location evidence="1">Membrane</location>
        <topology evidence="1">Single-pass type I membrane protein</topology>
    </subcellularLocation>
</comment>
<evidence type="ECO:0000256" key="1">
    <source>
        <dbReference type="ARBA" id="ARBA00004479"/>
    </source>
</evidence>
<proteinExistence type="predicted"/>
<dbReference type="InterPro" id="IPR032675">
    <property type="entry name" value="LRR_dom_sf"/>
</dbReference>
<dbReference type="SUPFAM" id="SSF52047">
    <property type="entry name" value="RNI-like"/>
    <property type="match status" value="1"/>
</dbReference>
<gene>
    <name evidence="4" type="ORF">HID58_094031</name>
</gene>
<dbReference type="Proteomes" id="UP000824890">
    <property type="component" value="Unassembled WGS sequence"/>
</dbReference>
<evidence type="ECO:0000313" key="5">
    <source>
        <dbReference type="Proteomes" id="UP000824890"/>
    </source>
</evidence>
<dbReference type="PANTHER" id="PTHR48053">
    <property type="entry name" value="LEUCINE RICH REPEAT FAMILY PROTEIN, EXPRESSED"/>
    <property type="match status" value="1"/>
</dbReference>
<keyword evidence="5" id="KW-1185">Reference proteome</keyword>
<dbReference type="PANTHER" id="PTHR48053:SF37">
    <property type="entry name" value="LEUCINE-RICH REPEAT PROTEIN KINASE FAMILY PROTEIN"/>
    <property type="match status" value="1"/>
</dbReference>
<protein>
    <submittedName>
        <fullName evidence="4">Uncharacterized protein</fullName>
    </submittedName>
</protein>
<evidence type="ECO:0000313" key="4">
    <source>
        <dbReference type="EMBL" id="KAH0852435.1"/>
    </source>
</evidence>
<accession>A0ABQ7XBQ8</accession>
<dbReference type="Pfam" id="PF00560">
    <property type="entry name" value="LRR_1"/>
    <property type="match status" value="5"/>
</dbReference>
<dbReference type="InterPro" id="IPR011009">
    <property type="entry name" value="Kinase-like_dom_sf"/>
</dbReference>
<dbReference type="InterPro" id="IPR051716">
    <property type="entry name" value="Plant_RL_S/T_kinase"/>
</dbReference>
<comment type="caution">
    <text evidence="4">The sequence shown here is derived from an EMBL/GenBank/DDBJ whole genome shotgun (WGS) entry which is preliminary data.</text>
</comment>
<evidence type="ECO:0000256" key="3">
    <source>
        <dbReference type="ARBA" id="ARBA00023170"/>
    </source>
</evidence>
<name>A0ABQ7XBQ8_BRANA</name>
<dbReference type="SUPFAM" id="SSF56112">
    <property type="entry name" value="Protein kinase-like (PK-like)"/>
    <property type="match status" value="1"/>
</dbReference>
<dbReference type="InterPro" id="IPR001611">
    <property type="entry name" value="Leu-rich_rpt"/>
</dbReference>
<keyword evidence="2" id="KW-0732">Signal</keyword>